<gene>
    <name evidence="2" type="ORF">BEWA_035960</name>
</gene>
<dbReference type="AlphaFoldDB" id="L1LE83"/>
<protein>
    <submittedName>
        <fullName evidence="2">Signal peptide containing protein</fullName>
    </submittedName>
</protein>
<dbReference type="VEuPathDB" id="PiroplasmaDB:BEWA_035960"/>
<reference evidence="2 3" key="1">
    <citation type="journal article" date="2012" name="BMC Genomics">
        <title>Comparative genomic analysis and phylogenetic position of Theileria equi.</title>
        <authorList>
            <person name="Kappmeyer L.S."/>
            <person name="Thiagarajan M."/>
            <person name="Herndon D.R."/>
            <person name="Ramsay J.D."/>
            <person name="Caler E."/>
            <person name="Djikeng A."/>
            <person name="Gillespie J.J."/>
            <person name="Lau A.O."/>
            <person name="Roalson E.H."/>
            <person name="Silva J.C."/>
            <person name="Silva M.G."/>
            <person name="Suarez C.E."/>
            <person name="Ueti M.W."/>
            <person name="Nene V.M."/>
            <person name="Mealey R.H."/>
            <person name="Knowles D.P."/>
            <person name="Brayton K.A."/>
        </authorList>
    </citation>
    <scope>NUCLEOTIDE SEQUENCE [LARGE SCALE GENOMIC DNA]</scope>
    <source>
        <strain evidence="2 3">WA</strain>
    </source>
</reference>
<dbReference type="Proteomes" id="UP000031512">
    <property type="component" value="Unassembled WGS sequence"/>
</dbReference>
<feature type="signal peptide" evidence="1">
    <location>
        <begin position="1"/>
        <end position="18"/>
    </location>
</feature>
<evidence type="ECO:0000313" key="2">
    <source>
        <dbReference type="EMBL" id="EKX73560.1"/>
    </source>
</evidence>
<feature type="chain" id="PRO_5003953271" evidence="1">
    <location>
        <begin position="19"/>
        <end position="177"/>
    </location>
</feature>
<dbReference type="InterPro" id="IPR007480">
    <property type="entry name" value="DUF529"/>
</dbReference>
<organism evidence="2 3">
    <name type="scientific">Theileria equi strain WA</name>
    <dbReference type="NCBI Taxonomy" id="1537102"/>
    <lineage>
        <taxon>Eukaryota</taxon>
        <taxon>Sar</taxon>
        <taxon>Alveolata</taxon>
        <taxon>Apicomplexa</taxon>
        <taxon>Aconoidasida</taxon>
        <taxon>Piroplasmida</taxon>
        <taxon>Theileriidae</taxon>
        <taxon>Theileria</taxon>
    </lineage>
</organism>
<dbReference type="RefSeq" id="XP_004833012.1">
    <property type="nucleotide sequence ID" value="XM_004832955.1"/>
</dbReference>
<dbReference type="EMBL" id="ACOU01000002">
    <property type="protein sequence ID" value="EKX73560.1"/>
    <property type="molecule type" value="Genomic_DNA"/>
</dbReference>
<evidence type="ECO:0000256" key="1">
    <source>
        <dbReference type="SAM" id="SignalP"/>
    </source>
</evidence>
<sequence>MRLIILVHILATIKLCSAGWPSCFGCRRGSEDEESYDLMRAHDFDDDNVTENDSDWQKTTTRMEEIPIALDISKNTSTIIRASGTLNSGVKYVDYFPRKSFFINLVSQDGVGIWTASGDERCVLSEVYERGECTILSLNITTANSYESKYFEKEAQGWKEIAFVDFFAKLEGMKCSS</sequence>
<dbReference type="Pfam" id="PF04385">
    <property type="entry name" value="FAINT"/>
    <property type="match status" value="1"/>
</dbReference>
<keyword evidence="1" id="KW-0732">Signal</keyword>
<dbReference type="KEGG" id="beq:BEWA_035960"/>
<dbReference type="GeneID" id="15807964"/>
<keyword evidence="3" id="KW-1185">Reference proteome</keyword>
<comment type="caution">
    <text evidence="2">The sequence shown here is derived from an EMBL/GenBank/DDBJ whole genome shotgun (WGS) entry which is preliminary data.</text>
</comment>
<accession>L1LE83</accession>
<name>L1LE83_THEEQ</name>
<proteinExistence type="predicted"/>
<evidence type="ECO:0000313" key="3">
    <source>
        <dbReference type="Proteomes" id="UP000031512"/>
    </source>
</evidence>